<dbReference type="InterPro" id="IPR014752">
    <property type="entry name" value="Arrestin-like_C"/>
</dbReference>
<evidence type="ECO:0000313" key="4">
    <source>
        <dbReference type="EMBL" id="CAH0517698.1"/>
    </source>
</evidence>
<dbReference type="AlphaFoldDB" id="A0AAU9L1M9"/>
<dbReference type="SMART" id="SM01017">
    <property type="entry name" value="Arrestin_C"/>
    <property type="match status" value="1"/>
</dbReference>
<dbReference type="Proteomes" id="UP001158986">
    <property type="component" value="Unassembled WGS sequence"/>
</dbReference>
<dbReference type="PANTHER" id="PTHR11188:SF17">
    <property type="entry name" value="FI21816P1"/>
    <property type="match status" value="1"/>
</dbReference>
<dbReference type="GO" id="GO:0005737">
    <property type="term" value="C:cytoplasm"/>
    <property type="evidence" value="ECO:0007669"/>
    <property type="project" value="TreeGrafter"/>
</dbReference>
<organism evidence="3 6">
    <name type="scientific">Peronospora belbahrii</name>
    <dbReference type="NCBI Taxonomy" id="622444"/>
    <lineage>
        <taxon>Eukaryota</taxon>
        <taxon>Sar</taxon>
        <taxon>Stramenopiles</taxon>
        <taxon>Oomycota</taxon>
        <taxon>Peronosporomycetes</taxon>
        <taxon>Peronosporales</taxon>
        <taxon>Peronosporaceae</taxon>
        <taxon>Peronospora</taxon>
    </lineage>
</organism>
<feature type="compositionally biased region" description="Polar residues" evidence="1">
    <location>
        <begin position="336"/>
        <end position="346"/>
    </location>
</feature>
<dbReference type="InterPro" id="IPR011022">
    <property type="entry name" value="Arrestin_C-like"/>
</dbReference>
<name>A0AAU9L1M9_9STRA</name>
<dbReference type="EMBL" id="CAKKTJ010000164">
    <property type="protein sequence ID" value="CAH0476867.1"/>
    <property type="molecule type" value="Genomic_DNA"/>
</dbReference>
<dbReference type="GO" id="GO:0015031">
    <property type="term" value="P:protein transport"/>
    <property type="evidence" value="ECO:0007669"/>
    <property type="project" value="TreeGrafter"/>
</dbReference>
<evidence type="ECO:0000313" key="5">
    <source>
        <dbReference type="Proteomes" id="UP001158986"/>
    </source>
</evidence>
<evidence type="ECO:0000259" key="2">
    <source>
        <dbReference type="SMART" id="SM01017"/>
    </source>
</evidence>
<dbReference type="PANTHER" id="PTHR11188">
    <property type="entry name" value="ARRESTIN DOMAIN CONTAINING PROTEIN"/>
    <property type="match status" value="1"/>
</dbReference>
<comment type="caution">
    <text evidence="3">The sequence shown here is derived from an EMBL/GenBank/DDBJ whole genome shotgun (WGS) entry which is preliminary data.</text>
</comment>
<dbReference type="Gene3D" id="2.60.40.640">
    <property type="match status" value="2"/>
</dbReference>
<feature type="domain" description="Arrestin C-terminal-like" evidence="2">
    <location>
        <begin position="152"/>
        <end position="287"/>
    </location>
</feature>
<dbReference type="InterPro" id="IPR050357">
    <property type="entry name" value="Arrestin_domain-protein"/>
</dbReference>
<evidence type="ECO:0000313" key="3">
    <source>
        <dbReference type="EMBL" id="CAH0476867.1"/>
    </source>
</evidence>
<evidence type="ECO:0000256" key="1">
    <source>
        <dbReference type="SAM" id="MobiDB-lite"/>
    </source>
</evidence>
<protein>
    <recommendedName>
        <fullName evidence="2">Arrestin C-terminal-like domain-containing protein</fullName>
    </recommendedName>
</protein>
<dbReference type="Pfam" id="PF02752">
    <property type="entry name" value="Arrestin_C"/>
    <property type="match status" value="1"/>
</dbReference>
<evidence type="ECO:0000313" key="6">
    <source>
        <dbReference type="Proteomes" id="UP001160483"/>
    </source>
</evidence>
<keyword evidence="5" id="KW-1185">Reference proteome</keyword>
<feature type="region of interest" description="Disordered" evidence="1">
    <location>
        <begin position="318"/>
        <end position="354"/>
    </location>
</feature>
<proteinExistence type="predicted"/>
<gene>
    <name evidence="4" type="ORF">PBS001_LOCUS4292</name>
    <name evidence="3" type="ORF">PBS003_LOCUS3631</name>
</gene>
<accession>A0AAU9L1M9</accession>
<sequence>MRGTVVVSIMEPLYLTSLVLRICGKEMITWNEGGGQAAAVYLREHLHLNEEVMLNTKEQVYQPGEYVYPLCFPLRNKLCNSFHIWGRDAGVMCRIDASLNYTATAILTVKDKFAADIQATKSFVVQHPPVGAPIQSLKNSRTADIRMLHMMKKGTCAVSAQLPSNVCIAGETLLAQTEVYNDTSKDMNKLSMMLYEDMIVHMGTFSRNVEGSMCVSRQDFPGVKAGITQKQVLCLHLVTKTSPPRLVSAVIQSHFLTTTHRLVIKGKFRFCPSVSVDFPVAILRKPAMEAAHVPTAVVLPAVAATIAVQSDDEVEVMPVAAAPRRKSTSDGRRSRNFTSMGWSPTNTRDEEQAR</sequence>
<dbReference type="Proteomes" id="UP001160483">
    <property type="component" value="Unassembled WGS sequence"/>
</dbReference>
<reference evidence="3 5" key="1">
    <citation type="submission" date="2021-11" db="EMBL/GenBank/DDBJ databases">
        <authorList>
            <person name="Islam A."/>
            <person name="Islam S."/>
            <person name="Flora M.S."/>
            <person name="Rahman M."/>
            <person name="Ziaur R.M."/>
            <person name="Epstein J.H."/>
            <person name="Hassan M."/>
            <person name="Klassen M."/>
            <person name="Woodard K."/>
            <person name="Webb A."/>
            <person name="Webby R.J."/>
            <person name="El Zowalaty M.E."/>
        </authorList>
    </citation>
    <scope>NUCLEOTIDE SEQUENCE</scope>
    <source>
        <strain evidence="4">Pbs1</strain>
        <strain evidence="3">Pbs3</strain>
    </source>
</reference>
<dbReference type="EMBL" id="CAKLCB010000248">
    <property type="protein sequence ID" value="CAH0517698.1"/>
    <property type="molecule type" value="Genomic_DNA"/>
</dbReference>